<evidence type="ECO:0000313" key="4">
    <source>
        <dbReference type="Proteomes" id="UP000220133"/>
    </source>
</evidence>
<dbReference type="Gene3D" id="2.20.200.10">
    <property type="entry name" value="Outer membrane efflux proteins (OEP)"/>
    <property type="match status" value="1"/>
</dbReference>
<dbReference type="KEGG" id="cbae:COR50_20765"/>
<dbReference type="PANTHER" id="PTHR30203:SF33">
    <property type="entry name" value="BLR4455 PROTEIN"/>
    <property type="match status" value="1"/>
</dbReference>
<dbReference type="PANTHER" id="PTHR30203">
    <property type="entry name" value="OUTER MEMBRANE CATION EFFLUX PROTEIN"/>
    <property type="match status" value="1"/>
</dbReference>
<evidence type="ECO:0000313" key="3">
    <source>
        <dbReference type="EMBL" id="ATL49977.1"/>
    </source>
</evidence>
<evidence type="ECO:0000256" key="2">
    <source>
        <dbReference type="RuleBase" id="RU362097"/>
    </source>
</evidence>
<dbReference type="RefSeq" id="WP_098196343.1">
    <property type="nucleotide sequence ID" value="NZ_CP023777.1"/>
</dbReference>
<dbReference type="Proteomes" id="UP000220133">
    <property type="component" value="Chromosome"/>
</dbReference>
<comment type="similarity">
    <text evidence="1 2">Belongs to the outer membrane factor (OMF) (TC 1.B.17) family.</text>
</comment>
<dbReference type="OrthoDB" id="9770517at2"/>
<dbReference type="Gene3D" id="1.20.1600.10">
    <property type="entry name" value="Outer membrane efflux proteins (OEP)"/>
    <property type="match status" value="1"/>
</dbReference>
<sequence length="471" mass="51265">MRKRNFYPYILLLALVGTVSACRVGRNYESPDLGLPQQYQDQSTGDSSIAAVSWKAFFNESQLQLLIENTLKNNLDLKIAVQRLSAAQSYLKQARAAFYPSVTGQVNASTNIPSKNSLNGLSLDNFIGTSHIEDYTVSVGATWEADIWGKIRRQKEAAQASYLQTYEAVRAVQTTLVATVASGYFNLLMLDAQLNIAKKNVALSDTIVTMIRLQKEAGSATELAVQQAISQQLVASKLVPQLEQAIIVQQNALRLLGAEFPGTVNRIGAINDFPVYEQLSAGVPAVLLHYRPDVRAAEQQLIAANANVGVAQGSMYPSLSITATGGVNAFKASQWFTLPGSLFATVTGGITQPIFQRRALKTRLEVAKAQREEAELNFKMQVLSAVHEVSNSLAGIDKLKEQERIVIAQNQNNSKAVNNAKMLFTGGLANYLEVVTAQSNALQSELNLADVHRQQLQAVAELYRALGGGYE</sequence>
<organism evidence="3 4">
    <name type="scientific">Chitinophaga caeni</name>
    <dbReference type="NCBI Taxonomy" id="2029983"/>
    <lineage>
        <taxon>Bacteria</taxon>
        <taxon>Pseudomonadati</taxon>
        <taxon>Bacteroidota</taxon>
        <taxon>Chitinophagia</taxon>
        <taxon>Chitinophagales</taxon>
        <taxon>Chitinophagaceae</taxon>
        <taxon>Chitinophaga</taxon>
    </lineage>
</organism>
<comment type="subcellular location">
    <subcellularLocation>
        <location evidence="2">Cell membrane</location>
        <topology evidence="2">Lipid-anchor</topology>
    </subcellularLocation>
</comment>
<accession>A0A291R1A1</accession>
<protein>
    <submittedName>
        <fullName evidence="3">RND transporter</fullName>
    </submittedName>
</protein>
<dbReference type="EMBL" id="CP023777">
    <property type="protein sequence ID" value="ATL49977.1"/>
    <property type="molecule type" value="Genomic_DNA"/>
</dbReference>
<gene>
    <name evidence="3" type="ORF">COR50_20765</name>
</gene>
<dbReference type="SUPFAM" id="SSF56954">
    <property type="entry name" value="Outer membrane efflux proteins (OEP)"/>
    <property type="match status" value="1"/>
</dbReference>
<dbReference type="PROSITE" id="PS51257">
    <property type="entry name" value="PROKAR_LIPOPROTEIN"/>
    <property type="match status" value="1"/>
</dbReference>
<keyword evidence="2" id="KW-1134">Transmembrane beta strand</keyword>
<keyword evidence="4" id="KW-1185">Reference proteome</keyword>
<dbReference type="InterPro" id="IPR003423">
    <property type="entry name" value="OMP_efflux"/>
</dbReference>
<keyword evidence="2" id="KW-0812">Transmembrane</keyword>
<dbReference type="GO" id="GO:0015562">
    <property type="term" value="F:efflux transmembrane transporter activity"/>
    <property type="evidence" value="ECO:0007669"/>
    <property type="project" value="InterPro"/>
</dbReference>
<dbReference type="Pfam" id="PF02321">
    <property type="entry name" value="OEP"/>
    <property type="match status" value="2"/>
</dbReference>
<dbReference type="GO" id="GO:0005886">
    <property type="term" value="C:plasma membrane"/>
    <property type="evidence" value="ECO:0007669"/>
    <property type="project" value="UniProtKB-SubCell"/>
</dbReference>
<keyword evidence="2" id="KW-0564">Palmitate</keyword>
<keyword evidence="2" id="KW-0449">Lipoprotein</keyword>
<name>A0A291R1A1_9BACT</name>
<keyword evidence="2" id="KW-0472">Membrane</keyword>
<proteinExistence type="inferred from homology"/>
<dbReference type="AlphaFoldDB" id="A0A291R1A1"/>
<evidence type="ECO:0000256" key="1">
    <source>
        <dbReference type="ARBA" id="ARBA00007613"/>
    </source>
</evidence>
<reference evidence="3 4" key="1">
    <citation type="submission" date="2017-10" db="EMBL/GenBank/DDBJ databases">
        <title>Paenichitinophaga pekingensis gen. nov., sp. nov., isolated from activated sludge.</title>
        <authorList>
            <person name="Jin D."/>
            <person name="Kong X."/>
            <person name="Deng Y."/>
            <person name="Bai Z."/>
        </authorList>
    </citation>
    <scope>NUCLEOTIDE SEQUENCE [LARGE SCALE GENOMIC DNA]</scope>
    <source>
        <strain evidence="3 4">13</strain>
    </source>
</reference>
<dbReference type="NCBIfam" id="TIGR01845">
    <property type="entry name" value="outer_NodT"/>
    <property type="match status" value="1"/>
</dbReference>
<dbReference type="InterPro" id="IPR010131">
    <property type="entry name" value="MdtP/NodT-like"/>
</dbReference>